<feature type="transmembrane region" description="Helical" evidence="9">
    <location>
        <begin position="398"/>
        <end position="415"/>
    </location>
</feature>
<feature type="transmembrane region" description="Helical" evidence="9">
    <location>
        <begin position="261"/>
        <end position="280"/>
    </location>
</feature>
<evidence type="ECO:0000256" key="2">
    <source>
        <dbReference type="ARBA" id="ARBA00009765"/>
    </source>
</evidence>
<evidence type="ECO:0000256" key="1">
    <source>
        <dbReference type="ARBA" id="ARBA00004651"/>
    </source>
</evidence>
<keyword evidence="6 9" id="KW-1133">Transmembrane helix</keyword>
<evidence type="ECO:0000256" key="5">
    <source>
        <dbReference type="ARBA" id="ARBA00022692"/>
    </source>
</evidence>
<dbReference type="Gene3D" id="1.20.58.340">
    <property type="entry name" value="Magnesium transport protein CorA, transmembrane region"/>
    <property type="match status" value="2"/>
</dbReference>
<keyword evidence="4" id="KW-1003">Cell membrane</keyword>
<dbReference type="InterPro" id="IPR045863">
    <property type="entry name" value="CorA_TM1_TM2"/>
</dbReference>
<feature type="transmembrane region" description="Helical" evidence="9">
    <location>
        <begin position="327"/>
        <end position="346"/>
    </location>
</feature>
<feature type="transmembrane region" description="Helical" evidence="9">
    <location>
        <begin position="226"/>
        <end position="249"/>
    </location>
</feature>
<evidence type="ECO:0000256" key="7">
    <source>
        <dbReference type="ARBA" id="ARBA00023136"/>
    </source>
</evidence>
<evidence type="ECO:0000313" key="12">
    <source>
        <dbReference type="Proteomes" id="UP000265427"/>
    </source>
</evidence>
<dbReference type="GO" id="GO:0016627">
    <property type="term" value="F:oxidoreductase activity, acting on the CH-CH group of donors"/>
    <property type="evidence" value="ECO:0007669"/>
    <property type="project" value="InterPro"/>
</dbReference>
<dbReference type="PANTHER" id="PTHR46494:SF1">
    <property type="entry name" value="CORA FAMILY METAL ION TRANSPORTER (EUROFUNG)"/>
    <property type="match status" value="1"/>
</dbReference>
<protein>
    <recommendedName>
        <fullName evidence="10">3-oxo-5-alpha-steroid 4-dehydrogenase C-terminal domain-containing protein</fullName>
    </recommendedName>
</protein>
<organism evidence="11 12">
    <name type="scientific">Aphanomyces astaci</name>
    <name type="common">Crayfish plague agent</name>
    <dbReference type="NCBI Taxonomy" id="112090"/>
    <lineage>
        <taxon>Eukaryota</taxon>
        <taxon>Sar</taxon>
        <taxon>Stramenopiles</taxon>
        <taxon>Oomycota</taxon>
        <taxon>Saprolegniomycetes</taxon>
        <taxon>Saprolegniales</taxon>
        <taxon>Verrucalvaceae</taxon>
        <taxon>Aphanomyces</taxon>
    </lineage>
</organism>
<keyword evidence="5 9" id="KW-0812">Transmembrane</keyword>
<dbReference type="InterPro" id="IPR002523">
    <property type="entry name" value="MgTranspt_CorA/ZnTranspt_ZntB"/>
</dbReference>
<dbReference type="Pfam" id="PF02544">
    <property type="entry name" value="Steroid_dh"/>
    <property type="match status" value="1"/>
</dbReference>
<dbReference type="InterPro" id="IPR001104">
    <property type="entry name" value="3-oxo-5_a-steroid_4-DH_C"/>
</dbReference>
<dbReference type="PANTHER" id="PTHR46494">
    <property type="entry name" value="CORA FAMILY METAL ION TRANSPORTER (EUROFUNG)"/>
    <property type="match status" value="1"/>
</dbReference>
<proteinExistence type="inferred from homology"/>
<dbReference type="GO" id="GO:0015087">
    <property type="term" value="F:cobalt ion transmembrane transporter activity"/>
    <property type="evidence" value="ECO:0007669"/>
    <property type="project" value="TreeGrafter"/>
</dbReference>
<dbReference type="GO" id="GO:0000287">
    <property type="term" value="F:magnesium ion binding"/>
    <property type="evidence" value="ECO:0007669"/>
    <property type="project" value="TreeGrafter"/>
</dbReference>
<dbReference type="GO" id="GO:0006629">
    <property type="term" value="P:lipid metabolic process"/>
    <property type="evidence" value="ECO:0007669"/>
    <property type="project" value="InterPro"/>
</dbReference>
<comment type="similarity">
    <text evidence="2">Belongs to the CorA metal ion transporter (MIT) (TC 1.A.35) family.</text>
</comment>
<dbReference type="Pfam" id="PF01544">
    <property type="entry name" value="CorA"/>
    <property type="match status" value="1"/>
</dbReference>
<evidence type="ECO:0000313" key="11">
    <source>
        <dbReference type="EMBL" id="RHY17752.1"/>
    </source>
</evidence>
<comment type="subcellular location">
    <subcellularLocation>
        <location evidence="1">Cell membrane</location>
        <topology evidence="1">Multi-pass membrane protein</topology>
    </subcellularLocation>
</comment>
<dbReference type="VEuPathDB" id="FungiDB:H257_04355"/>
<dbReference type="InterPro" id="IPR045861">
    <property type="entry name" value="CorA_cytoplasmic_dom"/>
</dbReference>
<feature type="region of interest" description="Disordered" evidence="8">
    <location>
        <begin position="1"/>
        <end position="30"/>
    </location>
</feature>
<gene>
    <name evidence="11" type="ORF">DYB36_010608</name>
</gene>
<accession>A0A397BE19</accession>
<dbReference type="SUPFAM" id="SSF143865">
    <property type="entry name" value="CorA soluble domain-like"/>
    <property type="match status" value="1"/>
</dbReference>
<evidence type="ECO:0000256" key="3">
    <source>
        <dbReference type="ARBA" id="ARBA00022448"/>
    </source>
</evidence>
<keyword evidence="3" id="KW-0813">Transport</keyword>
<dbReference type="AlphaFoldDB" id="A0A397BE19"/>
<dbReference type="Proteomes" id="UP000265427">
    <property type="component" value="Unassembled WGS sequence"/>
</dbReference>
<name>A0A397BE19_APHAT</name>
<evidence type="ECO:0000256" key="4">
    <source>
        <dbReference type="ARBA" id="ARBA00022475"/>
    </source>
</evidence>
<evidence type="ECO:0000256" key="6">
    <source>
        <dbReference type="ARBA" id="ARBA00022989"/>
    </source>
</evidence>
<dbReference type="GO" id="GO:0015095">
    <property type="term" value="F:magnesium ion transmembrane transporter activity"/>
    <property type="evidence" value="ECO:0007669"/>
    <property type="project" value="TreeGrafter"/>
</dbReference>
<sequence>MVPCLDRPTAADADLAQPPPPPSTGRLEKANSKTWLPASTRARRRTLSSETDEHFALTVEHVAIFLVGDHTLITVKPSSEDDASIWQAVHRRLASTYSKVRHNDANFLLYSVLDVIVDQMTGVMDDVRSYLMHLEQQLDTLLHRFDIETLRDVHSELGQLPRVIKPTRDVLKSLLASRDLPDTTKAYLRDVHDHLNHILDEIEWQFQMCKSMTEEYRDAKATQTNYVVYVLTIVTTVFLPAQFLTGVYGMNFGISTMVGDWVAYLWMVVAAATFCLLHFVTAPFGRHTSSAWGPTLNNRLGWFVMEVPSLVIMARAWWLFVSDRESNFVWLPFALWTAHYWNRAVVFPLRIKSTPKRMPVVVVAAAIGFNLVNATLNATYLLSTEAMYSSAWLHHPRTLTGLALFLIGMSINVTTDNHLISLRSNGSTGYSIPRGFLFEYVTCANLFGECIEWTGFALATWNLAGLSFMIWTWANLVPRAASHHAWCVNEFKDYPKNRRRIIPFVY</sequence>
<dbReference type="Gene3D" id="1.20.120.1630">
    <property type="match status" value="1"/>
</dbReference>
<feature type="transmembrane region" description="Helical" evidence="9">
    <location>
        <begin position="300"/>
        <end position="321"/>
    </location>
</feature>
<dbReference type="GO" id="GO:0005886">
    <property type="term" value="C:plasma membrane"/>
    <property type="evidence" value="ECO:0007669"/>
    <property type="project" value="UniProtKB-SubCell"/>
</dbReference>
<keyword evidence="7 9" id="KW-0472">Membrane</keyword>
<reference evidence="11 12" key="1">
    <citation type="submission" date="2018-08" db="EMBL/GenBank/DDBJ databases">
        <title>Aphanomyces genome sequencing and annotation.</title>
        <authorList>
            <person name="Minardi D."/>
            <person name="Oidtmann B."/>
            <person name="Van Der Giezen M."/>
            <person name="Studholme D.J."/>
        </authorList>
    </citation>
    <scope>NUCLEOTIDE SEQUENCE [LARGE SCALE GENOMIC DNA]</scope>
    <source>
        <strain evidence="11 12">Kv</strain>
    </source>
</reference>
<dbReference type="GO" id="GO:0050897">
    <property type="term" value="F:cobalt ion binding"/>
    <property type="evidence" value="ECO:0007669"/>
    <property type="project" value="TreeGrafter"/>
</dbReference>
<evidence type="ECO:0000259" key="10">
    <source>
        <dbReference type="Pfam" id="PF02544"/>
    </source>
</evidence>
<dbReference type="PROSITE" id="PS50244">
    <property type="entry name" value="S5A_REDUCTASE"/>
    <property type="match status" value="1"/>
</dbReference>
<feature type="domain" description="3-oxo-5-alpha-steroid 4-dehydrogenase C-terminal" evidence="10">
    <location>
        <begin position="357"/>
        <end position="506"/>
    </location>
</feature>
<feature type="transmembrane region" description="Helical" evidence="9">
    <location>
        <begin position="358"/>
        <end position="378"/>
    </location>
</feature>
<dbReference type="FunFam" id="1.20.120.1630:FF:000014">
    <property type="entry name" value="Steroid 5-alpha reductase, putative"/>
    <property type="match status" value="1"/>
</dbReference>
<dbReference type="SUPFAM" id="SSF144083">
    <property type="entry name" value="Magnesium transport protein CorA, transmembrane region"/>
    <property type="match status" value="1"/>
</dbReference>
<evidence type="ECO:0000256" key="8">
    <source>
        <dbReference type="SAM" id="MobiDB-lite"/>
    </source>
</evidence>
<dbReference type="VEuPathDB" id="FungiDB:H257_04356"/>
<dbReference type="EMBL" id="QUSZ01003622">
    <property type="protein sequence ID" value="RHY17752.1"/>
    <property type="molecule type" value="Genomic_DNA"/>
</dbReference>
<evidence type="ECO:0000256" key="9">
    <source>
        <dbReference type="SAM" id="Phobius"/>
    </source>
</evidence>
<comment type="caution">
    <text evidence="11">The sequence shown here is derived from an EMBL/GenBank/DDBJ whole genome shotgun (WGS) entry which is preliminary data.</text>
</comment>